<proteinExistence type="predicted"/>
<dbReference type="GO" id="GO:0016973">
    <property type="term" value="P:poly(A)+ mRNA export from nucleus"/>
    <property type="evidence" value="ECO:0007669"/>
    <property type="project" value="TreeGrafter"/>
</dbReference>
<sequence>MNVDYNSVASAFTNSAQESFMFSNGEALAKLFVFSDQTLELISSKLQDVSNFDQYTIVMTNATFAQFTETYLQYARDSPAMAEDELYTQAASLLLRLLIDLLSDGSPMESSKKLGSLFVAALLLRISLRTSAAPGAYASKALEVKRMWDLPVFSRRDRTSYSYWLGRYYLVCYYVESARVQLEYAFGSCPEWHYHNKRAILRYLLVANMIRGRLPTQQLLEKYEVEPVFAHLAYHFRKGNLAGFQRVLADNMEFFRSQGNYLILLERTELLIYRNVLLRLSRIQEGEGRGRTISYRDVLVAFRLSSQNLEMDVLEMESILSSLISQKFVLGFLFHHQQLVNLSKKQPFPPIMAAHA</sequence>
<dbReference type="Gene3D" id="1.10.10.10">
    <property type="entry name" value="Winged helix-like DNA-binding domain superfamily/Winged helix DNA-binding domain"/>
    <property type="match status" value="1"/>
</dbReference>
<evidence type="ECO:0000313" key="3">
    <source>
        <dbReference type="Proteomes" id="UP001151516"/>
    </source>
</evidence>
<dbReference type="InterPro" id="IPR036388">
    <property type="entry name" value="WH-like_DNA-bd_sf"/>
</dbReference>
<dbReference type="Pfam" id="PF01399">
    <property type="entry name" value="PCI"/>
    <property type="match status" value="1"/>
</dbReference>
<dbReference type="PROSITE" id="PS50250">
    <property type="entry name" value="PCI"/>
    <property type="match status" value="1"/>
</dbReference>
<dbReference type="SMART" id="SM00753">
    <property type="entry name" value="PAM"/>
    <property type="match status" value="1"/>
</dbReference>
<dbReference type="InterPro" id="IPR045114">
    <property type="entry name" value="Csn12-like"/>
</dbReference>
<dbReference type="AlphaFoldDB" id="A0A9W8L0K2"/>
<dbReference type="PANTHER" id="PTHR12732">
    <property type="entry name" value="UNCHARACTERIZED PROTEASOME COMPONENT REGION PCI-CONTAINING"/>
    <property type="match status" value="1"/>
</dbReference>
<comment type="caution">
    <text evidence="2">The sequence shown here is derived from an EMBL/GenBank/DDBJ whole genome shotgun (WGS) entry which is preliminary data.</text>
</comment>
<dbReference type="GO" id="GO:0003723">
    <property type="term" value="F:RNA binding"/>
    <property type="evidence" value="ECO:0007669"/>
    <property type="project" value="InterPro"/>
</dbReference>
<evidence type="ECO:0000259" key="1">
    <source>
        <dbReference type="PROSITE" id="PS50250"/>
    </source>
</evidence>
<feature type="domain" description="PCI" evidence="1">
    <location>
        <begin position="159"/>
        <end position="347"/>
    </location>
</feature>
<dbReference type="GO" id="GO:0006368">
    <property type="term" value="P:transcription elongation by RNA polymerase II"/>
    <property type="evidence" value="ECO:0007669"/>
    <property type="project" value="TreeGrafter"/>
</dbReference>
<dbReference type="GO" id="GO:0070390">
    <property type="term" value="C:transcription export complex 2"/>
    <property type="evidence" value="ECO:0007669"/>
    <property type="project" value="TreeGrafter"/>
</dbReference>
<dbReference type="GO" id="GO:0003690">
    <property type="term" value="F:double-stranded DNA binding"/>
    <property type="evidence" value="ECO:0007669"/>
    <property type="project" value="InterPro"/>
</dbReference>
<dbReference type="Proteomes" id="UP001151516">
    <property type="component" value="Unassembled WGS sequence"/>
</dbReference>
<organism evidence="2 3">
    <name type="scientific">Coemansia spiralis</name>
    <dbReference type="NCBI Taxonomy" id="417178"/>
    <lineage>
        <taxon>Eukaryota</taxon>
        <taxon>Fungi</taxon>
        <taxon>Fungi incertae sedis</taxon>
        <taxon>Zoopagomycota</taxon>
        <taxon>Kickxellomycotina</taxon>
        <taxon>Kickxellomycetes</taxon>
        <taxon>Kickxellales</taxon>
        <taxon>Kickxellaceae</taxon>
        <taxon>Coemansia</taxon>
    </lineage>
</organism>
<dbReference type="OrthoDB" id="5404651at2759"/>
<protein>
    <recommendedName>
        <fullName evidence="1">PCI domain-containing protein</fullName>
    </recommendedName>
</protein>
<dbReference type="InterPro" id="IPR000717">
    <property type="entry name" value="PCI_dom"/>
</dbReference>
<dbReference type="PANTHER" id="PTHR12732:SF8">
    <property type="entry name" value="NUCLEAR MRNA EXPORT PROTEIN THP1"/>
    <property type="match status" value="1"/>
</dbReference>
<keyword evidence="3" id="KW-1185">Reference proteome</keyword>
<dbReference type="EMBL" id="JANBTX010000308">
    <property type="protein sequence ID" value="KAJ2683230.1"/>
    <property type="molecule type" value="Genomic_DNA"/>
</dbReference>
<name>A0A9W8L0K2_9FUNG</name>
<accession>A0A9W8L0K2</accession>
<dbReference type="GO" id="GO:0000973">
    <property type="term" value="P:post-transcriptional tethering of RNA polymerase II gene DNA at nuclear periphery"/>
    <property type="evidence" value="ECO:0007669"/>
    <property type="project" value="TreeGrafter"/>
</dbReference>
<gene>
    <name evidence="2" type="ORF">IWW39_005617</name>
</gene>
<reference evidence="2" key="1">
    <citation type="submission" date="2022-07" db="EMBL/GenBank/DDBJ databases">
        <title>Phylogenomic reconstructions and comparative analyses of Kickxellomycotina fungi.</title>
        <authorList>
            <person name="Reynolds N.K."/>
            <person name="Stajich J.E."/>
            <person name="Barry K."/>
            <person name="Grigoriev I.V."/>
            <person name="Crous P."/>
            <person name="Smith M.E."/>
        </authorList>
    </citation>
    <scope>NUCLEOTIDE SEQUENCE</scope>
    <source>
        <strain evidence="2">CBS 109367</strain>
    </source>
</reference>
<evidence type="ECO:0000313" key="2">
    <source>
        <dbReference type="EMBL" id="KAJ2683230.1"/>
    </source>
</evidence>